<feature type="compositionally biased region" description="Basic and acidic residues" evidence="5">
    <location>
        <begin position="9"/>
        <end position="18"/>
    </location>
</feature>
<keyword evidence="2 6" id="KW-0812">Transmembrane</keyword>
<feature type="transmembrane region" description="Helical" evidence="6">
    <location>
        <begin position="526"/>
        <end position="548"/>
    </location>
</feature>
<keyword evidence="3 6" id="KW-1133">Transmembrane helix</keyword>
<evidence type="ECO:0000256" key="4">
    <source>
        <dbReference type="ARBA" id="ARBA00023136"/>
    </source>
</evidence>
<feature type="region of interest" description="Disordered" evidence="5">
    <location>
        <begin position="1534"/>
        <end position="1556"/>
    </location>
</feature>
<name>A0AAD1XWR9_EUPCR</name>
<dbReference type="EMBL" id="CAMPGE010022204">
    <property type="protein sequence ID" value="CAI2380259.1"/>
    <property type="molecule type" value="Genomic_DNA"/>
</dbReference>
<protein>
    <recommendedName>
        <fullName evidence="7">Polycystin cation channel PKD1/PKD2 domain-containing protein</fullName>
    </recommendedName>
</protein>
<organism evidence="8 9">
    <name type="scientific">Euplotes crassus</name>
    <dbReference type="NCBI Taxonomy" id="5936"/>
    <lineage>
        <taxon>Eukaryota</taxon>
        <taxon>Sar</taxon>
        <taxon>Alveolata</taxon>
        <taxon>Ciliophora</taxon>
        <taxon>Intramacronucleata</taxon>
        <taxon>Spirotrichea</taxon>
        <taxon>Hypotrichia</taxon>
        <taxon>Euplotida</taxon>
        <taxon>Euplotidae</taxon>
        <taxon>Moneuplotes</taxon>
    </lineage>
</organism>
<proteinExistence type="predicted"/>
<evidence type="ECO:0000256" key="5">
    <source>
        <dbReference type="SAM" id="MobiDB-lite"/>
    </source>
</evidence>
<keyword evidence="4 6" id="KW-0472">Membrane</keyword>
<feature type="compositionally biased region" description="Acidic residues" evidence="5">
    <location>
        <begin position="820"/>
        <end position="852"/>
    </location>
</feature>
<feature type="transmembrane region" description="Helical" evidence="6">
    <location>
        <begin position="732"/>
        <end position="753"/>
    </location>
</feature>
<evidence type="ECO:0000313" key="9">
    <source>
        <dbReference type="Proteomes" id="UP001295684"/>
    </source>
</evidence>
<accession>A0AAD1XWR9</accession>
<keyword evidence="9" id="KW-1185">Reference proteome</keyword>
<feature type="compositionally biased region" description="Basic and acidic residues" evidence="5">
    <location>
        <begin position="85"/>
        <end position="97"/>
    </location>
</feature>
<feature type="region of interest" description="Disordered" evidence="5">
    <location>
        <begin position="801"/>
        <end position="864"/>
    </location>
</feature>
<feature type="transmembrane region" description="Helical" evidence="6">
    <location>
        <begin position="391"/>
        <end position="412"/>
    </location>
</feature>
<feature type="region of interest" description="Disordered" evidence="5">
    <location>
        <begin position="64"/>
        <end position="99"/>
    </location>
</feature>
<feature type="transmembrane region" description="Helical" evidence="6">
    <location>
        <begin position="1063"/>
        <end position="1083"/>
    </location>
</feature>
<evidence type="ECO:0000256" key="3">
    <source>
        <dbReference type="ARBA" id="ARBA00022989"/>
    </source>
</evidence>
<feature type="compositionally biased region" description="Polar residues" evidence="5">
    <location>
        <begin position="272"/>
        <end position="282"/>
    </location>
</feature>
<evidence type="ECO:0000256" key="6">
    <source>
        <dbReference type="SAM" id="Phobius"/>
    </source>
</evidence>
<feature type="transmembrane region" description="Helical" evidence="6">
    <location>
        <begin position="1253"/>
        <end position="1275"/>
    </location>
</feature>
<dbReference type="InterPro" id="IPR013122">
    <property type="entry name" value="PKD1_2_channel"/>
</dbReference>
<dbReference type="PANTHER" id="PTHR10877">
    <property type="entry name" value="POLYCYSTIN FAMILY MEMBER"/>
    <property type="match status" value="1"/>
</dbReference>
<feature type="transmembrane region" description="Helical" evidence="6">
    <location>
        <begin position="1161"/>
        <end position="1181"/>
    </location>
</feature>
<reference evidence="8" key="1">
    <citation type="submission" date="2023-07" db="EMBL/GenBank/DDBJ databases">
        <authorList>
            <consortium name="AG Swart"/>
            <person name="Singh M."/>
            <person name="Singh A."/>
            <person name="Seah K."/>
            <person name="Emmerich C."/>
        </authorList>
    </citation>
    <scope>NUCLEOTIDE SEQUENCE</scope>
    <source>
        <strain evidence="8">DP1</strain>
    </source>
</reference>
<dbReference type="GO" id="GO:0016020">
    <property type="term" value="C:membrane"/>
    <property type="evidence" value="ECO:0007669"/>
    <property type="project" value="UniProtKB-SubCell"/>
</dbReference>
<evidence type="ECO:0000259" key="7">
    <source>
        <dbReference type="Pfam" id="PF08016"/>
    </source>
</evidence>
<comment type="subcellular location">
    <subcellularLocation>
        <location evidence="1">Membrane</location>
        <topology evidence="1">Multi-pass membrane protein</topology>
    </subcellularLocation>
</comment>
<dbReference type="InterPro" id="IPR051223">
    <property type="entry name" value="Polycystin"/>
</dbReference>
<dbReference type="Pfam" id="PF08016">
    <property type="entry name" value="PKD_channel"/>
    <property type="match status" value="2"/>
</dbReference>
<feature type="domain" description="Polycystin cation channel PKD1/PKD2" evidence="7">
    <location>
        <begin position="1150"/>
        <end position="1341"/>
    </location>
</feature>
<feature type="transmembrane region" description="Helical" evidence="6">
    <location>
        <begin position="1318"/>
        <end position="1340"/>
    </location>
</feature>
<dbReference type="Proteomes" id="UP001295684">
    <property type="component" value="Unassembled WGS sequence"/>
</dbReference>
<feature type="transmembrane region" description="Helical" evidence="6">
    <location>
        <begin position="485"/>
        <end position="505"/>
    </location>
</feature>
<evidence type="ECO:0000256" key="1">
    <source>
        <dbReference type="ARBA" id="ARBA00004141"/>
    </source>
</evidence>
<comment type="caution">
    <text evidence="8">The sequence shown here is derived from an EMBL/GenBank/DDBJ whole genome shotgun (WGS) entry which is preliminary data.</text>
</comment>
<dbReference type="PANTHER" id="PTHR10877:SF183">
    <property type="entry name" value="AT14535P-RELATED"/>
    <property type="match status" value="1"/>
</dbReference>
<feature type="transmembrane region" description="Helical" evidence="6">
    <location>
        <begin position="433"/>
        <end position="457"/>
    </location>
</feature>
<feature type="region of interest" description="Disordered" evidence="5">
    <location>
        <begin position="268"/>
        <end position="288"/>
    </location>
</feature>
<feature type="transmembrane region" description="Helical" evidence="6">
    <location>
        <begin position="591"/>
        <end position="618"/>
    </location>
</feature>
<feature type="domain" description="Polycystin cation channel PKD1/PKD2" evidence="7">
    <location>
        <begin position="393"/>
        <end position="609"/>
    </location>
</feature>
<evidence type="ECO:0000313" key="8">
    <source>
        <dbReference type="EMBL" id="CAI2380259.1"/>
    </source>
</evidence>
<sequence>MDEIEEIQELSKESESPKRPTLGPIMTKNPTSPLEKVISFKRHHHEESKEMFQAYRDLIIERREDNSAPSSISESHSSEDSGSIEEEKHPMVTEPKRPCKPNLMDCEFMEIKNVFSTCSDKRKKNDEEDTPDSLNVKPTDLNTSVFRIIIHICFLVIYIISCSSSQKIGSANSMARTVTDIFESRPYNKNGDTYEKITEKEDLYQFFGNVIIAQIYDESQKEFEAMAEGYHYLSYSNYFCGLRLTHNRALAQTNTDAYKEKIPVTRKGNYKGKSNQRQSNLHTEPFGTDNTKYSKNGGYKGKGGYVHYFDDSLDYYEALIQYATLLEDGVFEGDLVNLVVEIMLYNENFQVGINLAYEFMINNAGKIETYKDIQAFYVSRYSKDYHQSSKFLQYFFMSLDIIFFLGLLFYSYEIGKVIIRVVKELFRLGEINVFWYEVIDLIIILLSHITIVFWGLIVINPRDIKLPVDQDQFQDYAELGGITSIFKYIICINIILICIRSLKLLTVKFPSFSALFDTVRIAFNDFIIWFLVITILLCGFVYMSMFLVGTYDPESDNFLNVYIRMLNLTFGFTSISIEENGDNNLSTLARFMSLVFVIVFILLLSKMLMTIVIIRYIYLRSCTQLYNEAIARITYKDSNLLYVFFPKKIEKPKDSEEKDEVFDERNAGFTIRERICYRIQRILRPKEIKSKDEIDKEIIDIIQQIKKEKEDKRKKRLERVGLRSIGRMKNRLYSLLLHSIFSIIFIFVSLYHIDNTSSFEHHNVKEYIKSQEFVLASDLFGGGIFGRRVLKENFGKKFKRSITGPPVSGSDPSDEKPSEETPDDVPEEDYPEEDYPEEDYPEEEYPEEDYPEGDTPTNSTDPGNELLRNIYLSFDDISETKMIEDWMYDILFTTIFDDDYKIKDQNFVIGIPVIFLAVRRTKEHQNKDSDTNKIFPNYISYEEHSIYTKLGDEAYKEDINLRNGEVVKYNPEGRDGTVKDAGGYRFPIPRDKDQAYSIDVFGEDELIAPSWVNIAFAFFYVNRNNHNFVINFIQFDRLPSGEIRSGYDIGATRFRYKSHLDRFILFLEIVWLCILSFYWYILIKTIFLIFKKYVDKSIEKQPPHMRRAFYLLRVMRIDCREIHGYKTCQGLWYIMKKLTICLLKLSFYIVKAILKYSFSSIYNIVHFISLILILVLIRIWIRIATQSEFKIQSDGNAPGCFDYISDTVYLLSDYRIYTSILSILLFFRLTKLFDLSQKLAIFTDIITESATDLMFFILMFTVFLCGYSLIAHFQFGISNEEYREVAHTVLALVRLASGSGNLDNQNVYSSFDKDMFRISFIMIMILLLNMMASIIISHYVEQYIASMSIYTGEEESKNNLWKKITHKFNSYCCKCFKDAQEEEENPKRSKPNVTNLKIKERFFKNNSLKMYTHINDKSVELENNLEAQMELNFWVTNLTSKVSQLLYKNYTNQLVNNEHDVLDYVEHPPCSCGKLHDQDCPEVRFDETQIVFLMRREGKQIKIWEKSEISKKFKLWKAAQINYDQTEGSNDSYVDKFSDSMDNSNSREQVPDSHERFKSNAPLQNQFDSHAHESEEDFSGGELSLNIIEQHTHFDEEKKPHGMISDIQKQLWWHHTDNHERIRIFKKLSFTMKVQLWNSIGFSREHFKKAGILADNEEFDYFKCVQRLDFKQINKLAVTIIEESNLTKGEYFTSLNKGIWKNNKRGCKLDARACIWFEIPLYLKFQLYINTNSKNDAKVLAIMLYSQFKFLKEIISSDLKKGQKVGGKQIKYIIKFDAPLESTLKNLIYKKYYMNLCELKANICSFKFMNLQMDKIYNEDSQILNYIRVLYQRIADIYQNKKKDCRPKVIKGKVLKLSKKQELLDERALKFSETKLFRKITEISKRAEDLR</sequence>
<evidence type="ECO:0000256" key="2">
    <source>
        <dbReference type="ARBA" id="ARBA00022692"/>
    </source>
</evidence>
<gene>
    <name evidence="8" type="ORF">ECRASSUSDP1_LOCUS21691</name>
</gene>
<feature type="region of interest" description="Disordered" evidence="5">
    <location>
        <begin position="1"/>
        <end position="46"/>
    </location>
</feature>